<keyword evidence="3" id="KW-1185">Reference proteome</keyword>
<accession>A0ABR0SWB1</accession>
<reference evidence="2 3" key="1">
    <citation type="submission" date="2024-01" db="EMBL/GenBank/DDBJ databases">
        <title>Complete genome of Cladobotryum mycophilum ATHUM6906.</title>
        <authorList>
            <person name="Christinaki A.C."/>
            <person name="Myridakis A.I."/>
            <person name="Kouvelis V.N."/>
        </authorList>
    </citation>
    <scope>NUCLEOTIDE SEQUENCE [LARGE SCALE GENOMIC DNA]</scope>
    <source>
        <strain evidence="2 3">ATHUM6906</strain>
    </source>
</reference>
<dbReference type="Proteomes" id="UP001338125">
    <property type="component" value="Unassembled WGS sequence"/>
</dbReference>
<sequence length="117" mass="13038">MADEDKPGCETAHPKRQLKPCRRATNGSAAHDVRRIEDYLKDHISWRFVGLEGGILPNEDFLETKISVWKGTDTLREFAGEQLLSPFPGHGTLPPGHKPVMLSLSYGDYTPLPIGKQ</sequence>
<gene>
    <name evidence="2" type="ORF">PT974_01795</name>
</gene>
<evidence type="ECO:0000313" key="3">
    <source>
        <dbReference type="Proteomes" id="UP001338125"/>
    </source>
</evidence>
<proteinExistence type="predicted"/>
<comment type="caution">
    <text evidence="2">The sequence shown here is derived from an EMBL/GenBank/DDBJ whole genome shotgun (WGS) entry which is preliminary data.</text>
</comment>
<organism evidence="2 3">
    <name type="scientific">Cladobotryum mycophilum</name>
    <dbReference type="NCBI Taxonomy" id="491253"/>
    <lineage>
        <taxon>Eukaryota</taxon>
        <taxon>Fungi</taxon>
        <taxon>Dikarya</taxon>
        <taxon>Ascomycota</taxon>
        <taxon>Pezizomycotina</taxon>
        <taxon>Sordariomycetes</taxon>
        <taxon>Hypocreomycetidae</taxon>
        <taxon>Hypocreales</taxon>
        <taxon>Hypocreaceae</taxon>
        <taxon>Cladobotryum</taxon>
    </lineage>
</organism>
<protein>
    <submittedName>
        <fullName evidence="2">Uncharacterized protein</fullName>
    </submittedName>
</protein>
<evidence type="ECO:0000256" key="1">
    <source>
        <dbReference type="SAM" id="MobiDB-lite"/>
    </source>
</evidence>
<evidence type="ECO:0000313" key="2">
    <source>
        <dbReference type="EMBL" id="KAK5996461.1"/>
    </source>
</evidence>
<dbReference type="EMBL" id="JAVFKD010000002">
    <property type="protein sequence ID" value="KAK5996461.1"/>
    <property type="molecule type" value="Genomic_DNA"/>
</dbReference>
<feature type="region of interest" description="Disordered" evidence="1">
    <location>
        <begin position="1"/>
        <end position="29"/>
    </location>
</feature>
<name>A0ABR0SWB1_9HYPO</name>